<name>A0ABX9YF55_9BURK</name>
<dbReference type="Pfam" id="PF13332">
    <property type="entry name" value="Fil_haemagg_2"/>
    <property type="match status" value="1"/>
</dbReference>
<accession>A0ABX9YF55</accession>
<dbReference type="Proteomes" id="UP000281098">
    <property type="component" value="Unassembled WGS sequence"/>
</dbReference>
<dbReference type="EMBL" id="QTPM01000073">
    <property type="protein sequence ID" value="RQY81231.1"/>
    <property type="molecule type" value="Genomic_DNA"/>
</dbReference>
<dbReference type="InterPro" id="IPR025157">
    <property type="entry name" value="Hemagglutinin_rpt"/>
</dbReference>
<proteinExistence type="predicted"/>
<evidence type="ECO:0008006" key="3">
    <source>
        <dbReference type="Google" id="ProtNLM"/>
    </source>
</evidence>
<reference evidence="1 2" key="1">
    <citation type="submission" date="2018-08" db="EMBL/GenBank/DDBJ databases">
        <title>Comparative analysis of Burkholderia isolates from Puerto Rico.</title>
        <authorList>
            <person name="Hall C."/>
            <person name="Sahl J."/>
            <person name="Wagner D."/>
        </authorList>
    </citation>
    <scope>NUCLEOTIDE SEQUENCE [LARGE SCALE GENOMIC DNA]</scope>
    <source>
        <strain evidence="1 2">Bp8966</strain>
    </source>
</reference>
<feature type="non-terminal residue" evidence="1">
    <location>
        <position position="255"/>
    </location>
</feature>
<evidence type="ECO:0000313" key="2">
    <source>
        <dbReference type="Proteomes" id="UP000281098"/>
    </source>
</evidence>
<comment type="caution">
    <text evidence="1">The sequence shown here is derived from an EMBL/GenBank/DDBJ whole genome shotgun (WGS) entry which is preliminary data.</text>
</comment>
<gene>
    <name evidence="1" type="ORF">DF017_33360</name>
</gene>
<organism evidence="1 2">
    <name type="scientific">Burkholderia stagnalis</name>
    <dbReference type="NCBI Taxonomy" id="1503054"/>
    <lineage>
        <taxon>Bacteria</taxon>
        <taxon>Pseudomonadati</taxon>
        <taxon>Pseudomonadota</taxon>
        <taxon>Betaproteobacteria</taxon>
        <taxon>Burkholderiales</taxon>
        <taxon>Burkholderiaceae</taxon>
        <taxon>Burkholderia</taxon>
        <taxon>Burkholderia cepacia complex</taxon>
    </lineage>
</organism>
<keyword evidence="2" id="KW-1185">Reference proteome</keyword>
<evidence type="ECO:0000313" key="1">
    <source>
        <dbReference type="EMBL" id="RQY81231.1"/>
    </source>
</evidence>
<protein>
    <recommendedName>
        <fullName evidence="3">Hemagglutinin</fullName>
    </recommendedName>
</protein>
<sequence>MLECVHRKDIKQIDNAFGALQSGGLMSLTTAGNVDLTSAKVKAGSLNVDAGGNLILDTATKTDKRVSRDGATSVVTTLGPTAQVDVVGDAAIKTGGDFQQNAGNLTVGGNLGAGIGGNWTLGTQQTGEHKIVQRANGVSDMDFNSVVGSTVKVGGVSGIGVGGDFTAKGAQIDLGGGGTIAAKGNVTLGTASATSIVNSNSSGDEGSRSYAERLHALDQALAGTTLKGGNTVNLVSGKDITVSGSAISLDKGNAN</sequence>